<feature type="domain" description="OBG-type G" evidence="3">
    <location>
        <begin position="451"/>
        <end position="618"/>
    </location>
</feature>
<dbReference type="Pfam" id="PF01018">
    <property type="entry name" value="GTP1_OBG"/>
    <property type="match status" value="2"/>
</dbReference>
<dbReference type="Gene3D" id="3.40.50.300">
    <property type="entry name" value="P-loop containing nucleotide triphosphate hydrolases"/>
    <property type="match status" value="1"/>
</dbReference>
<protein>
    <submittedName>
        <fullName evidence="5">DEBR0S1_30900g1_1</fullName>
    </submittedName>
</protein>
<dbReference type="InterPro" id="IPR027417">
    <property type="entry name" value="P-loop_NTPase"/>
</dbReference>
<dbReference type="InterPro" id="IPR031167">
    <property type="entry name" value="G_OBG"/>
</dbReference>
<dbReference type="GO" id="GO:0005525">
    <property type="term" value="F:GTP binding"/>
    <property type="evidence" value="ECO:0007669"/>
    <property type="project" value="UniProtKB-KW"/>
</dbReference>
<dbReference type="PROSITE" id="PS51883">
    <property type="entry name" value="OBG"/>
    <property type="match status" value="1"/>
</dbReference>
<evidence type="ECO:0000256" key="1">
    <source>
        <dbReference type="ARBA" id="ARBA00022741"/>
    </source>
</evidence>
<dbReference type="GO" id="GO:0005739">
    <property type="term" value="C:mitochondrion"/>
    <property type="evidence" value="ECO:0007669"/>
    <property type="project" value="TreeGrafter"/>
</dbReference>
<dbReference type="Proteomes" id="UP000478008">
    <property type="component" value="Unassembled WGS sequence"/>
</dbReference>
<dbReference type="GO" id="GO:0003924">
    <property type="term" value="F:GTPase activity"/>
    <property type="evidence" value="ECO:0007669"/>
    <property type="project" value="InterPro"/>
</dbReference>
<dbReference type="PANTHER" id="PTHR11702">
    <property type="entry name" value="DEVELOPMENTALLY REGULATED GTP-BINDING PROTEIN-RELATED"/>
    <property type="match status" value="1"/>
</dbReference>
<dbReference type="InterPro" id="IPR036726">
    <property type="entry name" value="GTP1_OBG_dom_sf"/>
</dbReference>
<dbReference type="CDD" id="cd01898">
    <property type="entry name" value="Obg"/>
    <property type="match status" value="1"/>
</dbReference>
<evidence type="ECO:0000259" key="4">
    <source>
        <dbReference type="PROSITE" id="PS51883"/>
    </source>
</evidence>
<dbReference type="InterPro" id="IPR006073">
    <property type="entry name" value="GTP-bd"/>
</dbReference>
<dbReference type="EMBL" id="CABFWN010000001">
    <property type="protein sequence ID" value="VUG16998.1"/>
    <property type="molecule type" value="Genomic_DNA"/>
</dbReference>
<keyword evidence="1" id="KW-0547">Nucleotide-binding</keyword>
<accession>A0A7D9CVU7</accession>
<name>A0A7D9CVU7_DEKBR</name>
<dbReference type="GO" id="GO:0042254">
    <property type="term" value="P:ribosome biogenesis"/>
    <property type="evidence" value="ECO:0007669"/>
    <property type="project" value="UniProtKB-UniRule"/>
</dbReference>
<dbReference type="PANTHER" id="PTHR11702:SF31">
    <property type="entry name" value="MITOCHONDRIAL RIBOSOME-ASSOCIATED GTPASE 2"/>
    <property type="match status" value="1"/>
</dbReference>
<evidence type="ECO:0000259" key="3">
    <source>
        <dbReference type="PROSITE" id="PS51710"/>
    </source>
</evidence>
<dbReference type="Gene3D" id="2.70.210.12">
    <property type="entry name" value="GTP1/OBG domain"/>
    <property type="match status" value="1"/>
</dbReference>
<reference evidence="5 6" key="1">
    <citation type="submission" date="2019-07" db="EMBL/GenBank/DDBJ databases">
        <authorList>
            <person name="Friedrich A."/>
            <person name="Schacherer J."/>
        </authorList>
    </citation>
    <scope>NUCLEOTIDE SEQUENCE [LARGE SCALE GENOMIC DNA]</scope>
</reference>
<dbReference type="PROSITE" id="PS51710">
    <property type="entry name" value="G_OBG"/>
    <property type="match status" value="1"/>
</dbReference>
<evidence type="ECO:0000313" key="5">
    <source>
        <dbReference type="EMBL" id="VUG16998.1"/>
    </source>
</evidence>
<evidence type="ECO:0000313" key="6">
    <source>
        <dbReference type="Proteomes" id="UP000478008"/>
    </source>
</evidence>
<keyword evidence="6" id="KW-1185">Reference proteome</keyword>
<sequence>MLDHTNIIVWSFQVLSPLFFFFFFRSHIYPSLFVFTAIVFFSCLKKHSISCSFPAISEVNMSLLRIQFRRTFSVYRALLQSTKELKSVISKIPDNAPTLNENTEWLRELSTQKRKIFRVVNEDTERRTYTIESKTGLDAPESNPDFITVKSKKTKASYNIVRQPSFSKEAPNPYHIISIPATSYDVSSSPFSVKPAKQRPKSDRSQAFSDLKVVKLRSGNGGAGIVSFATDSGIPVGPPDGGDGGNGGDIYVMAVEGLSSLQGVRAKYIAKDGTSGSSGQLDGKKGSNVIITVPVGTTIRWCPNPVEIRALQKKEHVDKVFHIKAISENTGEKIPKYIQLFRDSYRPGQGWIFKDKNEQYHMERGYFKELRESVKTFDRQSDYDELRSDRFPIYGIDLAEPTSEPLLIMKGGRGGLGNMHFLTPNVRNPRFSKMGRAGLEESFIFELKLLADLGLVGLPNAGKSTLLRAISRAKPRIGCWEFTTLEPTIGTISVGIDRPMFTVADIPGIVKGAKNDRGMGLNFLRHIERSGGIVFVVSLSVKDPISDLRILEDELGPEMLANKNKLVVATKADLDGTEPKFEALSKYCLSNEMKCVPCSPKTTGNMDIVIKLMAECSGKY</sequence>
<dbReference type="PRINTS" id="PR00326">
    <property type="entry name" value="GTP1OBG"/>
</dbReference>
<dbReference type="InterPro" id="IPR006169">
    <property type="entry name" value="GTP1_OBG_dom"/>
</dbReference>
<proteinExistence type="predicted"/>
<dbReference type="InterPro" id="IPR045086">
    <property type="entry name" value="OBG_GTPase"/>
</dbReference>
<keyword evidence="2" id="KW-0342">GTP-binding</keyword>
<dbReference type="AlphaFoldDB" id="A0A7D9CVU7"/>
<feature type="domain" description="Obg" evidence="4">
    <location>
        <begin position="206"/>
        <end position="450"/>
    </location>
</feature>
<dbReference type="SUPFAM" id="SSF82051">
    <property type="entry name" value="Obg GTP-binding protein N-terminal domain"/>
    <property type="match status" value="1"/>
</dbReference>
<gene>
    <name evidence="5" type="primary">MTG2</name>
    <name evidence="5" type="ORF">DEBR0S1_30900G</name>
</gene>
<organism evidence="5 6">
    <name type="scientific">Dekkera bruxellensis</name>
    <name type="common">Brettanomyces custersii</name>
    <dbReference type="NCBI Taxonomy" id="5007"/>
    <lineage>
        <taxon>Eukaryota</taxon>
        <taxon>Fungi</taxon>
        <taxon>Dikarya</taxon>
        <taxon>Ascomycota</taxon>
        <taxon>Saccharomycotina</taxon>
        <taxon>Pichiomycetes</taxon>
        <taxon>Pichiales</taxon>
        <taxon>Pichiaceae</taxon>
        <taxon>Brettanomyces</taxon>
    </lineage>
</organism>
<dbReference type="SUPFAM" id="SSF52540">
    <property type="entry name" value="P-loop containing nucleoside triphosphate hydrolases"/>
    <property type="match status" value="1"/>
</dbReference>
<evidence type="ECO:0000256" key="2">
    <source>
        <dbReference type="ARBA" id="ARBA00023134"/>
    </source>
</evidence>
<dbReference type="Pfam" id="PF01926">
    <property type="entry name" value="MMR_HSR1"/>
    <property type="match status" value="1"/>
</dbReference>